<evidence type="ECO:0000256" key="1">
    <source>
        <dbReference type="SAM" id="MobiDB-lite"/>
    </source>
</evidence>
<dbReference type="Gene3D" id="2.40.70.10">
    <property type="entry name" value="Acid Proteases"/>
    <property type="match status" value="1"/>
</dbReference>
<sequence>MQGWTAACLLAVAAPAWPAAQQSAVKAQVKDIFGWVEWVEIGQDRIRLKAKLDTGATTSSLTADDIRVFRRGDRRYVRFDVRNERRNIDETIEARLVRRVRIRKHDGTTERRPVVRLGMCLGDTYREQEFTLVDRSAFLYPVLVGRNYMRDHVLVDSGETFTRRPSCGQRTGALGPQGSGGPLAPGPGAR</sequence>
<keyword evidence="5" id="KW-1185">Reference proteome</keyword>
<reference evidence="4 5" key="1">
    <citation type="submission" date="2020-07" db="EMBL/GenBank/DDBJ databases">
        <title>Luteimonas sp. SJ-92.</title>
        <authorList>
            <person name="Huang X.-X."/>
            <person name="Xu L."/>
            <person name="Sun J.-Q."/>
        </authorList>
    </citation>
    <scope>NUCLEOTIDE SEQUENCE [LARGE SCALE GENOMIC DNA]</scope>
    <source>
        <strain evidence="4 5">SJ-92</strain>
    </source>
</reference>
<evidence type="ECO:0000313" key="4">
    <source>
        <dbReference type="EMBL" id="NZA27513.1"/>
    </source>
</evidence>
<feature type="region of interest" description="Disordered" evidence="1">
    <location>
        <begin position="161"/>
        <end position="190"/>
    </location>
</feature>
<evidence type="ECO:0000259" key="3">
    <source>
        <dbReference type="Pfam" id="PF05618"/>
    </source>
</evidence>
<dbReference type="GO" id="GO:0008233">
    <property type="term" value="F:peptidase activity"/>
    <property type="evidence" value="ECO:0007669"/>
    <property type="project" value="UniProtKB-KW"/>
</dbReference>
<protein>
    <submittedName>
        <fullName evidence="4">ATP-dependent zinc protease</fullName>
    </submittedName>
</protein>
<proteinExistence type="predicted"/>
<gene>
    <name evidence="4" type="ORF">H0E84_14080</name>
</gene>
<keyword evidence="2" id="KW-0732">Signal</keyword>
<accession>A0A853JDW7</accession>
<dbReference type="PANTHER" id="PTHR38037">
    <property type="entry name" value="ZN_PROTEASE DOMAIN-CONTAINING PROTEIN"/>
    <property type="match status" value="1"/>
</dbReference>
<dbReference type="AlphaFoldDB" id="A0A853JDW7"/>
<dbReference type="EMBL" id="JACCKA010000079">
    <property type="protein sequence ID" value="NZA27513.1"/>
    <property type="molecule type" value="Genomic_DNA"/>
</dbReference>
<comment type="caution">
    <text evidence="4">The sequence shown here is derived from an EMBL/GenBank/DDBJ whole genome shotgun (WGS) entry which is preliminary data.</text>
</comment>
<keyword evidence="4" id="KW-0645">Protease</keyword>
<keyword evidence="4" id="KW-0378">Hydrolase</keyword>
<dbReference type="GO" id="GO:0006508">
    <property type="term" value="P:proteolysis"/>
    <property type="evidence" value="ECO:0007669"/>
    <property type="project" value="UniProtKB-KW"/>
</dbReference>
<evidence type="ECO:0000313" key="5">
    <source>
        <dbReference type="Proteomes" id="UP000578091"/>
    </source>
</evidence>
<feature type="domain" description="Retropepsin-like aspartic endopeptidase" evidence="3">
    <location>
        <begin position="32"/>
        <end position="164"/>
    </location>
</feature>
<evidence type="ECO:0000256" key="2">
    <source>
        <dbReference type="SAM" id="SignalP"/>
    </source>
</evidence>
<dbReference type="SUPFAM" id="SSF50630">
    <property type="entry name" value="Acid proteases"/>
    <property type="match status" value="1"/>
</dbReference>
<dbReference type="PANTHER" id="PTHR38037:SF2">
    <property type="entry name" value="ATP-DEPENDENT ZINC PROTEASE DOMAIN-CONTAINING PROTEIN-RELATED"/>
    <property type="match status" value="1"/>
</dbReference>
<dbReference type="InterPro" id="IPR021109">
    <property type="entry name" value="Peptidase_aspartic_dom_sf"/>
</dbReference>
<dbReference type="Proteomes" id="UP000578091">
    <property type="component" value="Unassembled WGS sequence"/>
</dbReference>
<feature type="compositionally biased region" description="Gly residues" evidence="1">
    <location>
        <begin position="175"/>
        <end position="190"/>
    </location>
</feature>
<dbReference type="Pfam" id="PF05618">
    <property type="entry name" value="Zn_protease"/>
    <property type="match status" value="1"/>
</dbReference>
<name>A0A853JDW7_9GAMM</name>
<feature type="signal peptide" evidence="2">
    <location>
        <begin position="1"/>
        <end position="19"/>
    </location>
</feature>
<organism evidence="4 5">
    <name type="scientific">Luteimonas salinisoli</name>
    <dbReference type="NCBI Taxonomy" id="2752307"/>
    <lineage>
        <taxon>Bacteria</taxon>
        <taxon>Pseudomonadati</taxon>
        <taxon>Pseudomonadota</taxon>
        <taxon>Gammaproteobacteria</taxon>
        <taxon>Lysobacterales</taxon>
        <taxon>Lysobacteraceae</taxon>
        <taxon>Luteimonas</taxon>
    </lineage>
</organism>
<dbReference type="RefSeq" id="WP_180679290.1">
    <property type="nucleotide sequence ID" value="NZ_JACCKA010000079.1"/>
</dbReference>
<feature type="chain" id="PRO_5032923913" evidence="2">
    <location>
        <begin position="20"/>
        <end position="190"/>
    </location>
</feature>
<dbReference type="InterPro" id="IPR008503">
    <property type="entry name" value="Asp_endopeptidase"/>
</dbReference>